<organism evidence="2 3">
    <name type="scientific">Thalictrum thalictroides</name>
    <name type="common">Rue-anemone</name>
    <name type="synonym">Anemone thalictroides</name>
    <dbReference type="NCBI Taxonomy" id="46969"/>
    <lineage>
        <taxon>Eukaryota</taxon>
        <taxon>Viridiplantae</taxon>
        <taxon>Streptophyta</taxon>
        <taxon>Embryophyta</taxon>
        <taxon>Tracheophyta</taxon>
        <taxon>Spermatophyta</taxon>
        <taxon>Magnoliopsida</taxon>
        <taxon>Ranunculales</taxon>
        <taxon>Ranunculaceae</taxon>
        <taxon>Thalictroideae</taxon>
        <taxon>Thalictrum</taxon>
    </lineage>
</organism>
<dbReference type="EMBL" id="JABWDY010013302">
    <property type="protein sequence ID" value="KAF5198381.1"/>
    <property type="molecule type" value="Genomic_DNA"/>
</dbReference>
<evidence type="ECO:0000313" key="2">
    <source>
        <dbReference type="EMBL" id="KAF5198381.1"/>
    </source>
</evidence>
<dbReference type="InterPro" id="IPR036041">
    <property type="entry name" value="Ribosome-inact_prot_sf"/>
</dbReference>
<dbReference type="SUPFAM" id="SSF56371">
    <property type="entry name" value="Ribosome inactivating proteins (RIP)"/>
    <property type="match status" value="1"/>
</dbReference>
<protein>
    <recommendedName>
        <fullName evidence="1">rRNA N-glycosylase</fullName>
        <ecNumber evidence="1">3.2.2.22</ecNumber>
    </recommendedName>
</protein>
<evidence type="ECO:0000256" key="1">
    <source>
        <dbReference type="RuleBase" id="RU004915"/>
    </source>
</evidence>
<dbReference type="EC" id="3.2.2.22" evidence="1"/>
<dbReference type="Gene3D" id="3.40.420.10">
    <property type="entry name" value="Ricin (A subunit), domain 1"/>
    <property type="match status" value="1"/>
</dbReference>
<keyword evidence="3" id="KW-1185">Reference proteome</keyword>
<evidence type="ECO:0000313" key="3">
    <source>
        <dbReference type="Proteomes" id="UP000554482"/>
    </source>
</evidence>
<dbReference type="InterPro" id="IPR016138">
    <property type="entry name" value="Ribosome_inactivat_prot_sub1"/>
</dbReference>
<accession>A0A7J6WLX9</accession>
<proteinExistence type="inferred from homology"/>
<comment type="caution">
    <text evidence="2">The sequence shown here is derived from an EMBL/GenBank/DDBJ whole genome shotgun (WGS) entry which is preliminary data.</text>
</comment>
<dbReference type="InterPro" id="IPR001574">
    <property type="entry name" value="Ribosome_inactivat_prot"/>
</dbReference>
<dbReference type="AlphaFoldDB" id="A0A7J6WLX9"/>
<keyword evidence="1" id="KW-0378">Hydrolase</keyword>
<dbReference type="Pfam" id="PF00161">
    <property type="entry name" value="RIP"/>
    <property type="match status" value="1"/>
</dbReference>
<reference evidence="2 3" key="1">
    <citation type="submission" date="2020-06" db="EMBL/GenBank/DDBJ databases">
        <title>Transcriptomic and genomic resources for Thalictrum thalictroides and T. hernandezii: Facilitating candidate gene discovery in an emerging model plant lineage.</title>
        <authorList>
            <person name="Arias T."/>
            <person name="Riano-Pachon D.M."/>
            <person name="Di Stilio V.S."/>
        </authorList>
    </citation>
    <scope>NUCLEOTIDE SEQUENCE [LARGE SCALE GENOMIC DNA]</scope>
    <source>
        <strain evidence="3">cv. WT478/WT964</strain>
        <tissue evidence="2">Leaves</tissue>
    </source>
</reference>
<keyword evidence="1" id="KW-0652">Protein synthesis inhibitor</keyword>
<dbReference type="GO" id="GO:0006952">
    <property type="term" value="P:defense response"/>
    <property type="evidence" value="ECO:0007669"/>
    <property type="project" value="UniProtKB-KW"/>
</dbReference>
<comment type="catalytic activity">
    <reaction evidence="1">
        <text>Endohydrolysis of the N-glycosidic bond at one specific adenosine on the 28S rRNA.</text>
        <dbReference type="EC" id="3.2.2.22"/>
    </reaction>
</comment>
<name>A0A7J6WLX9_THATH</name>
<sequence length="138" mass="16158">MIPEIFIKIKEQKIELCVSVDRLYLCRFKVGVKTYEAVEKNGRRIPGSENLEFGLSYSELGVDFTTFRFGYSNIRTVTRVFCDWPTIADPTYEDREPLKTAFSILIVTLIETLRFHEVHDHVIILYEKYKDGWILAKA</sequence>
<dbReference type="GO" id="GO:0090729">
    <property type="term" value="F:toxin activity"/>
    <property type="evidence" value="ECO:0007669"/>
    <property type="project" value="UniProtKB-KW"/>
</dbReference>
<keyword evidence="1" id="KW-0800">Toxin</keyword>
<dbReference type="GO" id="GO:0030598">
    <property type="term" value="F:rRNA N-glycosylase activity"/>
    <property type="evidence" value="ECO:0007669"/>
    <property type="project" value="UniProtKB-EC"/>
</dbReference>
<comment type="similarity">
    <text evidence="1">Belongs to the ribosome-inactivating protein family.</text>
</comment>
<keyword evidence="1" id="KW-0611">Plant defense</keyword>
<dbReference type="GO" id="GO:0017148">
    <property type="term" value="P:negative regulation of translation"/>
    <property type="evidence" value="ECO:0007669"/>
    <property type="project" value="UniProtKB-KW"/>
</dbReference>
<gene>
    <name evidence="2" type="ORF">FRX31_012034</name>
</gene>
<dbReference type="Proteomes" id="UP000554482">
    <property type="component" value="Unassembled WGS sequence"/>
</dbReference>